<keyword evidence="3" id="KW-1185">Reference proteome</keyword>
<accession>A0A1E5DZL9</accession>
<dbReference type="STRING" id="1188252.A1QC_13350"/>
<gene>
    <name evidence="2" type="ORF">A1QC_13350</name>
</gene>
<dbReference type="Proteomes" id="UP000094070">
    <property type="component" value="Unassembled WGS sequence"/>
</dbReference>
<feature type="signal peptide" evidence="1">
    <location>
        <begin position="1"/>
        <end position="27"/>
    </location>
</feature>
<evidence type="ECO:0008006" key="4">
    <source>
        <dbReference type="Google" id="ProtNLM"/>
    </source>
</evidence>
<evidence type="ECO:0000313" key="3">
    <source>
        <dbReference type="Proteomes" id="UP000094070"/>
    </source>
</evidence>
<organism evidence="2 3">
    <name type="scientific">Vibrio rumoiensis 1S-45</name>
    <dbReference type="NCBI Taxonomy" id="1188252"/>
    <lineage>
        <taxon>Bacteria</taxon>
        <taxon>Pseudomonadati</taxon>
        <taxon>Pseudomonadota</taxon>
        <taxon>Gammaproteobacteria</taxon>
        <taxon>Vibrionales</taxon>
        <taxon>Vibrionaceae</taxon>
        <taxon>Vibrio</taxon>
    </lineage>
</organism>
<feature type="chain" id="PRO_5009174505" description="C-type lysozyme inhibitor domain-containing protein" evidence="1">
    <location>
        <begin position="28"/>
        <end position="118"/>
    </location>
</feature>
<dbReference type="AlphaFoldDB" id="A0A1E5DZL9"/>
<dbReference type="RefSeq" id="WP_017023708.1">
    <property type="nucleotide sequence ID" value="NZ_AJYK02000103.1"/>
</dbReference>
<proteinExistence type="predicted"/>
<dbReference type="EMBL" id="AJYK02000103">
    <property type="protein sequence ID" value="OEF22868.1"/>
    <property type="molecule type" value="Genomic_DNA"/>
</dbReference>
<name>A0A1E5DZL9_9VIBR</name>
<evidence type="ECO:0000313" key="2">
    <source>
        <dbReference type="EMBL" id="OEF22868.1"/>
    </source>
</evidence>
<evidence type="ECO:0000256" key="1">
    <source>
        <dbReference type="SAM" id="SignalP"/>
    </source>
</evidence>
<keyword evidence="1" id="KW-0732">Signal</keyword>
<reference evidence="2 3" key="1">
    <citation type="journal article" date="2012" name="Science">
        <title>Ecological populations of bacteria act as socially cohesive units of antibiotic production and resistance.</title>
        <authorList>
            <person name="Cordero O.X."/>
            <person name="Wildschutte H."/>
            <person name="Kirkup B."/>
            <person name="Proehl S."/>
            <person name="Ngo L."/>
            <person name="Hussain F."/>
            <person name="Le Roux F."/>
            <person name="Mincer T."/>
            <person name="Polz M.F."/>
        </authorList>
    </citation>
    <scope>NUCLEOTIDE SEQUENCE [LARGE SCALE GENOMIC DNA]</scope>
    <source>
        <strain evidence="2 3">1S-45</strain>
    </source>
</reference>
<sequence>MFINKFIAALSAAILALLLLLSPQVLAENMDLSPMPVTLSCQKDGDKITLTFSNTEPATISIKIETNNGNQMVSSSNRSSTSRMSFSANNLPMKVNLSSQDESHDYIVDDGCQVKEVN</sequence>
<comment type="caution">
    <text evidence="2">The sequence shown here is derived from an EMBL/GenBank/DDBJ whole genome shotgun (WGS) entry which is preliminary data.</text>
</comment>
<protein>
    <recommendedName>
        <fullName evidence="4">C-type lysozyme inhibitor domain-containing protein</fullName>
    </recommendedName>
</protein>